<feature type="transmembrane region" description="Helical" evidence="6">
    <location>
        <begin position="41"/>
        <end position="58"/>
    </location>
</feature>
<evidence type="ECO:0000256" key="2">
    <source>
        <dbReference type="ARBA" id="ARBA00022475"/>
    </source>
</evidence>
<keyword evidence="3 6" id="KW-0812">Transmembrane</keyword>
<keyword evidence="5 6" id="KW-0472">Membrane</keyword>
<reference evidence="7" key="2">
    <citation type="submission" date="2020-09" db="EMBL/GenBank/DDBJ databases">
        <authorList>
            <person name="Sun Q."/>
            <person name="Kim S."/>
        </authorList>
    </citation>
    <scope>NUCLEOTIDE SEQUENCE</scope>
    <source>
        <strain evidence="7">KCTC 32437</strain>
    </source>
</reference>
<reference evidence="7" key="1">
    <citation type="journal article" date="2014" name="Int. J. Syst. Evol. Microbiol.">
        <title>Complete genome sequence of Corynebacterium casei LMG S-19264T (=DSM 44701T), isolated from a smear-ripened cheese.</title>
        <authorList>
            <consortium name="US DOE Joint Genome Institute (JGI-PGF)"/>
            <person name="Walter F."/>
            <person name="Albersmeier A."/>
            <person name="Kalinowski J."/>
            <person name="Ruckert C."/>
        </authorList>
    </citation>
    <scope>NUCLEOTIDE SEQUENCE</scope>
    <source>
        <strain evidence="7">KCTC 32437</strain>
    </source>
</reference>
<evidence type="ECO:0000256" key="4">
    <source>
        <dbReference type="ARBA" id="ARBA00022989"/>
    </source>
</evidence>
<evidence type="ECO:0000256" key="3">
    <source>
        <dbReference type="ARBA" id="ARBA00022692"/>
    </source>
</evidence>
<comment type="caution">
    <text evidence="7">The sequence shown here is derived from an EMBL/GenBank/DDBJ whole genome shotgun (WGS) entry which is preliminary data.</text>
</comment>
<evidence type="ECO:0000256" key="6">
    <source>
        <dbReference type="SAM" id="Phobius"/>
    </source>
</evidence>
<feature type="transmembrane region" description="Helical" evidence="6">
    <location>
        <begin position="102"/>
        <end position="127"/>
    </location>
</feature>
<dbReference type="Pfam" id="PF09678">
    <property type="entry name" value="Caa3_CtaG"/>
    <property type="match status" value="1"/>
</dbReference>
<dbReference type="AlphaFoldDB" id="A0A918SF24"/>
<gene>
    <name evidence="7" type="ORF">GCM10007989_38010</name>
</gene>
<comment type="subcellular location">
    <subcellularLocation>
        <location evidence="1">Cell membrane</location>
        <topology evidence="1">Multi-pass membrane protein</topology>
    </subcellularLocation>
</comment>
<evidence type="ECO:0000256" key="1">
    <source>
        <dbReference type="ARBA" id="ARBA00004651"/>
    </source>
</evidence>
<keyword evidence="2" id="KW-1003">Cell membrane</keyword>
<evidence type="ECO:0000313" key="7">
    <source>
        <dbReference type="EMBL" id="GHA38663.1"/>
    </source>
</evidence>
<protein>
    <submittedName>
        <fullName evidence="7">Cytochrome c oxidase assembly protein</fullName>
    </submittedName>
</protein>
<proteinExistence type="predicted"/>
<organism evidence="7 8">
    <name type="scientific">Devosia pacifica</name>
    <dbReference type="NCBI Taxonomy" id="1335967"/>
    <lineage>
        <taxon>Bacteria</taxon>
        <taxon>Pseudomonadati</taxon>
        <taxon>Pseudomonadota</taxon>
        <taxon>Alphaproteobacteria</taxon>
        <taxon>Hyphomicrobiales</taxon>
        <taxon>Devosiaceae</taxon>
        <taxon>Devosia</taxon>
    </lineage>
</organism>
<dbReference type="GO" id="GO:0005886">
    <property type="term" value="C:plasma membrane"/>
    <property type="evidence" value="ECO:0007669"/>
    <property type="project" value="UniProtKB-SubCell"/>
</dbReference>
<sequence length="183" mass="19833">MDWSIGPLSANMIQHVVLMNVAAPIAVLVALRYLPSGLSRSWHGATAVQLGVFWMWHSPVMMNAAMSSPLLHLLMQVSMFAVALWFWAAILTLPASRRWAGIFSLLVTAKLFCLLAALMIFAGRPLFATGMGIHDGAGITLADQELAGLIMIVACPLFYVSGGVYIAARWLFELDAENSRTAA</sequence>
<evidence type="ECO:0000313" key="8">
    <source>
        <dbReference type="Proteomes" id="UP000646579"/>
    </source>
</evidence>
<keyword evidence="8" id="KW-1185">Reference proteome</keyword>
<accession>A0A918SF24</accession>
<name>A0A918SF24_9HYPH</name>
<dbReference type="InterPro" id="IPR019108">
    <property type="entry name" value="Caa3_assmbl_CtaG-rel"/>
</dbReference>
<feature type="transmembrane region" description="Helical" evidence="6">
    <location>
        <begin position="12"/>
        <end position="34"/>
    </location>
</feature>
<feature type="transmembrane region" description="Helical" evidence="6">
    <location>
        <begin position="147"/>
        <end position="172"/>
    </location>
</feature>
<keyword evidence="4 6" id="KW-1133">Transmembrane helix</keyword>
<dbReference type="Proteomes" id="UP000646579">
    <property type="component" value="Unassembled WGS sequence"/>
</dbReference>
<feature type="transmembrane region" description="Helical" evidence="6">
    <location>
        <begin position="70"/>
        <end position="90"/>
    </location>
</feature>
<dbReference type="EMBL" id="BMZE01000006">
    <property type="protein sequence ID" value="GHA38663.1"/>
    <property type="molecule type" value="Genomic_DNA"/>
</dbReference>
<evidence type="ECO:0000256" key="5">
    <source>
        <dbReference type="ARBA" id="ARBA00023136"/>
    </source>
</evidence>